<dbReference type="WBParaSite" id="Pan_g14272.t1">
    <property type="protein sequence ID" value="Pan_g14272.t1"/>
    <property type="gene ID" value="Pan_g14272"/>
</dbReference>
<proteinExistence type="predicted"/>
<evidence type="ECO:0000313" key="3">
    <source>
        <dbReference type="WBParaSite" id="Pan_g14272.t1"/>
    </source>
</evidence>
<reference evidence="3" key="2">
    <citation type="submission" date="2020-10" db="UniProtKB">
        <authorList>
            <consortium name="WormBaseParasite"/>
        </authorList>
    </citation>
    <scope>IDENTIFICATION</scope>
</reference>
<name>A0A7E4UY94_PANRE</name>
<reference evidence="2" key="1">
    <citation type="journal article" date="2013" name="Genetics">
        <title>The draft genome and transcriptome of Panagrellus redivivus are shaped by the harsh demands of a free-living lifestyle.</title>
        <authorList>
            <person name="Srinivasan J."/>
            <person name="Dillman A.R."/>
            <person name="Macchietto M.G."/>
            <person name="Heikkinen L."/>
            <person name="Lakso M."/>
            <person name="Fracchia K.M."/>
            <person name="Antoshechkin I."/>
            <person name="Mortazavi A."/>
            <person name="Wong G."/>
            <person name="Sternberg P.W."/>
        </authorList>
    </citation>
    <scope>NUCLEOTIDE SEQUENCE [LARGE SCALE GENOMIC DNA]</scope>
    <source>
        <strain evidence="2">MT8872</strain>
    </source>
</reference>
<protein>
    <submittedName>
        <fullName evidence="3">DUF148 domain-containing protein</fullName>
    </submittedName>
</protein>
<accession>A0A7E4UY94</accession>
<sequence length="148" mass="16305">MLAGILVIALFITINCQNIVNCTGYVPPADAPSQPTIAKDDIDNFINFSKVILDPNSTLTKAQIKVMVDNFVPTMSCATQLAIEKWKINMTNLSPAAQALYLQIKPIKDNGILTYAQAHEQISNVLKDADNKTAEELQSQYNVYAPFD</sequence>
<keyword evidence="1" id="KW-0732">Signal</keyword>
<dbReference type="Proteomes" id="UP000492821">
    <property type="component" value="Unassembled WGS sequence"/>
</dbReference>
<evidence type="ECO:0000256" key="1">
    <source>
        <dbReference type="SAM" id="SignalP"/>
    </source>
</evidence>
<evidence type="ECO:0000313" key="2">
    <source>
        <dbReference type="Proteomes" id="UP000492821"/>
    </source>
</evidence>
<keyword evidence="2" id="KW-1185">Reference proteome</keyword>
<organism evidence="2 3">
    <name type="scientific">Panagrellus redivivus</name>
    <name type="common">Microworm</name>
    <dbReference type="NCBI Taxonomy" id="6233"/>
    <lineage>
        <taxon>Eukaryota</taxon>
        <taxon>Metazoa</taxon>
        <taxon>Ecdysozoa</taxon>
        <taxon>Nematoda</taxon>
        <taxon>Chromadorea</taxon>
        <taxon>Rhabditida</taxon>
        <taxon>Tylenchina</taxon>
        <taxon>Panagrolaimomorpha</taxon>
        <taxon>Panagrolaimoidea</taxon>
        <taxon>Panagrolaimidae</taxon>
        <taxon>Panagrellus</taxon>
    </lineage>
</organism>
<feature type="signal peptide" evidence="1">
    <location>
        <begin position="1"/>
        <end position="16"/>
    </location>
</feature>
<feature type="chain" id="PRO_5028931549" evidence="1">
    <location>
        <begin position="17"/>
        <end position="148"/>
    </location>
</feature>
<dbReference type="AlphaFoldDB" id="A0A7E4UY94"/>